<dbReference type="GO" id="GO:0008270">
    <property type="term" value="F:zinc ion binding"/>
    <property type="evidence" value="ECO:0007669"/>
    <property type="project" value="UniProtKB-KW"/>
</dbReference>
<evidence type="ECO:0000256" key="2">
    <source>
        <dbReference type="ARBA" id="ARBA00022771"/>
    </source>
</evidence>
<protein>
    <recommendedName>
        <fullName evidence="10">UBP-type domain-containing protein</fullName>
    </recommendedName>
</protein>
<dbReference type="GO" id="GO:0005737">
    <property type="term" value="C:cytoplasm"/>
    <property type="evidence" value="ECO:0007669"/>
    <property type="project" value="TreeGrafter"/>
</dbReference>
<feature type="domain" description="UBP-type" evidence="7">
    <location>
        <begin position="169"/>
        <end position="262"/>
    </location>
</feature>
<evidence type="ECO:0000256" key="5">
    <source>
        <dbReference type="SAM" id="MobiDB-lite"/>
    </source>
</evidence>
<feature type="region of interest" description="Disordered" evidence="5">
    <location>
        <begin position="415"/>
        <end position="449"/>
    </location>
</feature>
<proteinExistence type="predicted"/>
<dbReference type="InterPro" id="IPR011422">
    <property type="entry name" value="BRAP2/ETP1_RRM"/>
</dbReference>
<evidence type="ECO:0000313" key="9">
    <source>
        <dbReference type="Proteomes" id="UP000325577"/>
    </source>
</evidence>
<dbReference type="InterPro" id="IPR013083">
    <property type="entry name" value="Znf_RING/FYVE/PHD"/>
</dbReference>
<evidence type="ECO:0000259" key="7">
    <source>
        <dbReference type="PROSITE" id="PS50271"/>
    </source>
</evidence>
<keyword evidence="2 4" id="KW-0863">Zinc-finger</keyword>
<dbReference type="PANTHER" id="PTHR24007">
    <property type="entry name" value="BRCA1-ASSOCIATED PROTEIN"/>
    <property type="match status" value="1"/>
</dbReference>
<dbReference type="SUPFAM" id="SSF57850">
    <property type="entry name" value="RING/U-box"/>
    <property type="match status" value="2"/>
</dbReference>
<dbReference type="Pfam" id="PF07576">
    <property type="entry name" value="BRAP2"/>
    <property type="match status" value="1"/>
</dbReference>
<evidence type="ECO:0000256" key="1">
    <source>
        <dbReference type="ARBA" id="ARBA00022723"/>
    </source>
</evidence>
<dbReference type="EMBL" id="CM018040">
    <property type="protein sequence ID" value="KAA8535127.1"/>
    <property type="molecule type" value="Genomic_DNA"/>
</dbReference>
<evidence type="ECO:0000256" key="4">
    <source>
        <dbReference type="PROSITE-ProRule" id="PRU00502"/>
    </source>
</evidence>
<dbReference type="InterPro" id="IPR001607">
    <property type="entry name" value="Znf_UBP"/>
</dbReference>
<organism evidence="8 9">
    <name type="scientific">Nyssa sinensis</name>
    <dbReference type="NCBI Taxonomy" id="561372"/>
    <lineage>
        <taxon>Eukaryota</taxon>
        <taxon>Viridiplantae</taxon>
        <taxon>Streptophyta</taxon>
        <taxon>Embryophyta</taxon>
        <taxon>Tracheophyta</taxon>
        <taxon>Spermatophyta</taxon>
        <taxon>Magnoliopsida</taxon>
        <taxon>eudicotyledons</taxon>
        <taxon>Gunneridae</taxon>
        <taxon>Pentapetalae</taxon>
        <taxon>asterids</taxon>
        <taxon>Cornales</taxon>
        <taxon>Nyssaceae</taxon>
        <taxon>Nyssa</taxon>
    </lineage>
</organism>
<evidence type="ECO:0008006" key="10">
    <source>
        <dbReference type="Google" id="ProtNLM"/>
    </source>
</evidence>
<accession>A0A5J5B043</accession>
<evidence type="ECO:0000313" key="8">
    <source>
        <dbReference type="EMBL" id="KAA8535127.1"/>
    </source>
</evidence>
<keyword evidence="3" id="KW-0862">Zinc</keyword>
<dbReference type="InterPro" id="IPR001841">
    <property type="entry name" value="Znf_RING"/>
</dbReference>
<feature type="compositionally biased region" description="Basic residues" evidence="5">
    <location>
        <begin position="438"/>
        <end position="449"/>
    </location>
</feature>
<dbReference type="CDD" id="cd16457">
    <property type="entry name" value="RING-H2_BRAP2"/>
    <property type="match status" value="1"/>
</dbReference>
<evidence type="ECO:0000259" key="6">
    <source>
        <dbReference type="PROSITE" id="PS50089"/>
    </source>
</evidence>
<dbReference type="PANTHER" id="PTHR24007:SF10">
    <property type="entry name" value="BRAP2 RING ZNF UBP DOMAIN-CONTAINING PROTEIN 1"/>
    <property type="match status" value="1"/>
</dbReference>
<dbReference type="Proteomes" id="UP000325577">
    <property type="component" value="Linkage Group LG17"/>
</dbReference>
<dbReference type="PROSITE" id="PS50089">
    <property type="entry name" value="ZF_RING_2"/>
    <property type="match status" value="1"/>
</dbReference>
<name>A0A5J5B043_9ASTE</name>
<dbReference type="GO" id="GO:0061630">
    <property type="term" value="F:ubiquitin protein ligase activity"/>
    <property type="evidence" value="ECO:0007669"/>
    <property type="project" value="TreeGrafter"/>
</dbReference>
<dbReference type="Gene3D" id="3.30.40.10">
    <property type="entry name" value="Zinc/RING finger domain, C3HC4 (zinc finger)"/>
    <property type="match status" value="1"/>
</dbReference>
<sequence length="449" mass="51431">MFTLQIQSIDTPHPLFNITTTSSATNSASPSPKPNNSNIVELKGILHLFRNRSPSTTSLNNPFTRTTLLFVVAVPNYLSSDEFLLFCGSYLDHFSELLFIRPRSVIYFLFIWFSTLSQVILPVHHRPGFSELPTCPVCLERLDHDTSGIQSTLCDHSFHCPCISKWTYLSCRVCRLCQQHDEKPSCAVCGTLKNLWVCVICGFVGCGRYEEKHAIRHWEDTQHCYFLELETQQVWDYVGDNYVHRLNQSKADSKSVITNFHCMSLDGDYDPCGDGEDSGISGALFSSKVEAIVDEYNRLLATQLETQRQHYESLLVEAKGRRESAISYEVEKTLASRMQVVQYKLEKHIEEKKLVADTNQELMKNQKVLREKVKEIEEREISSLRSRDEKILDLEEQIRDLKVYVEAQKTLANMTDSDGIKGGTLLPVEHNQSSPANPKRRTKSHRRRT</sequence>
<reference evidence="8 9" key="1">
    <citation type="submission" date="2019-09" db="EMBL/GenBank/DDBJ databases">
        <title>A chromosome-level genome assembly of the Chinese tupelo Nyssa sinensis.</title>
        <authorList>
            <person name="Yang X."/>
            <person name="Kang M."/>
            <person name="Yang Y."/>
            <person name="Xiong H."/>
            <person name="Wang M."/>
            <person name="Zhang Z."/>
            <person name="Wang Z."/>
            <person name="Wu H."/>
            <person name="Ma T."/>
            <person name="Liu J."/>
            <person name="Xi Z."/>
        </authorList>
    </citation>
    <scope>NUCLEOTIDE SEQUENCE [LARGE SCALE GENOMIC DNA]</scope>
    <source>
        <strain evidence="8">J267</strain>
        <tissue evidence="8">Leaf</tissue>
    </source>
</reference>
<dbReference type="PROSITE" id="PS50271">
    <property type="entry name" value="ZF_UBP"/>
    <property type="match status" value="1"/>
</dbReference>
<keyword evidence="1" id="KW-0479">Metal-binding</keyword>
<gene>
    <name evidence="8" type="ORF">F0562_030130</name>
</gene>
<dbReference type="OrthoDB" id="273556at2759"/>
<dbReference type="AlphaFoldDB" id="A0A5J5B043"/>
<feature type="domain" description="RING-type" evidence="6">
    <location>
        <begin position="135"/>
        <end position="175"/>
    </location>
</feature>
<dbReference type="GO" id="GO:0016567">
    <property type="term" value="P:protein ubiquitination"/>
    <property type="evidence" value="ECO:0007669"/>
    <property type="project" value="TreeGrafter"/>
</dbReference>
<dbReference type="GO" id="GO:0007265">
    <property type="term" value="P:Ras protein signal transduction"/>
    <property type="evidence" value="ECO:0007669"/>
    <property type="project" value="TreeGrafter"/>
</dbReference>
<keyword evidence="9" id="KW-1185">Reference proteome</keyword>
<dbReference type="SMART" id="SM00290">
    <property type="entry name" value="ZnF_UBP"/>
    <property type="match status" value="1"/>
</dbReference>
<dbReference type="FunFam" id="3.30.40.10:FF:000555">
    <property type="entry name" value="Zinc finger (Ubiquitin-hydrolase) domain-containing protein"/>
    <property type="match status" value="1"/>
</dbReference>
<dbReference type="InterPro" id="IPR047243">
    <property type="entry name" value="RING-H2_BRAP2"/>
</dbReference>
<dbReference type="Pfam" id="PF02148">
    <property type="entry name" value="zf-UBP"/>
    <property type="match status" value="1"/>
</dbReference>
<evidence type="ECO:0000256" key="3">
    <source>
        <dbReference type="ARBA" id="ARBA00022833"/>
    </source>
</evidence>